<accession>A0A2G9X2X2</accession>
<proteinExistence type="predicted"/>
<evidence type="ECO:0000313" key="2">
    <source>
        <dbReference type="EMBL" id="PIP01264.1"/>
    </source>
</evidence>
<dbReference type="InterPro" id="IPR051677">
    <property type="entry name" value="AfsR-DnrI-RedD_regulator"/>
</dbReference>
<gene>
    <name evidence="2" type="ORF">CJ014_04105</name>
</gene>
<reference evidence="2 3" key="1">
    <citation type="submission" date="2017-08" db="EMBL/GenBank/DDBJ databases">
        <title>Pleomorphomonas carboxidotrophicus sp. nov., a new mesophilic hydrogenogenic carboxidotroph.</title>
        <authorList>
            <person name="Esquivel-Elizondo S."/>
            <person name="Krajmalnik-Brown R."/>
            <person name="Maldonado J."/>
        </authorList>
    </citation>
    <scope>NUCLEOTIDE SEQUENCE [LARGE SCALE GENOMIC DNA]</scope>
    <source>
        <strain evidence="2 3">SVCO-16</strain>
    </source>
</reference>
<dbReference type="Pfam" id="PF03704">
    <property type="entry name" value="BTAD"/>
    <property type="match status" value="1"/>
</dbReference>
<evidence type="ECO:0000313" key="3">
    <source>
        <dbReference type="Proteomes" id="UP000231070"/>
    </source>
</evidence>
<protein>
    <recommendedName>
        <fullName evidence="1">Bacterial transcriptional activator domain-containing protein</fullName>
    </recommendedName>
</protein>
<evidence type="ECO:0000259" key="1">
    <source>
        <dbReference type="SMART" id="SM01043"/>
    </source>
</evidence>
<dbReference type="PANTHER" id="PTHR35807">
    <property type="entry name" value="TRANSCRIPTIONAL REGULATOR REDD-RELATED"/>
    <property type="match status" value="1"/>
</dbReference>
<dbReference type="AlphaFoldDB" id="A0A2G9X2X2"/>
<dbReference type="OrthoDB" id="54411at2"/>
<keyword evidence="3" id="KW-1185">Reference proteome</keyword>
<name>A0A2G9X2X2_9HYPH</name>
<dbReference type="SMART" id="SM01043">
    <property type="entry name" value="BTAD"/>
    <property type="match status" value="1"/>
</dbReference>
<organism evidence="2 3">
    <name type="scientific">Pleomorphomonas carboxyditropha</name>
    <dbReference type="NCBI Taxonomy" id="2023338"/>
    <lineage>
        <taxon>Bacteria</taxon>
        <taxon>Pseudomonadati</taxon>
        <taxon>Pseudomonadota</taxon>
        <taxon>Alphaproteobacteria</taxon>
        <taxon>Hyphomicrobiales</taxon>
        <taxon>Pleomorphomonadaceae</taxon>
        <taxon>Pleomorphomonas</taxon>
    </lineage>
</organism>
<dbReference type="InterPro" id="IPR005158">
    <property type="entry name" value="BTAD"/>
</dbReference>
<dbReference type="SUPFAM" id="SSF48452">
    <property type="entry name" value="TPR-like"/>
    <property type="match status" value="2"/>
</dbReference>
<sequence>MDHRAGEAFGRRLRCIADRSVDRCGYPGASLQLNFGRHSNQKGNGVPFGLKTFGETRLTGPGGLSVAFPDKGLLAIVFLGFRPSGRVSRTELASFLWGEDDDGGAKALGNLRQLLSRIRTRQRELGTAFLDIDSSDIALYRGAVRFDFEELQPDQSEDPVASLEAFLKVMSGQFLADLDASSETGQLWLLERRDFWLAEFAAALEEAAAALSRLNSAPIKDAAARLIELDPYSDIAHQVLMRVYAKDRRLSQARLIYDRYKQQLWSDLNTRPSEDMLRFARLLFNDEGRVAAAGLETAPERTEARDPQPALAFRPPLPRLLLLPPKRPEEPRSWAPISGLIEDVTIGLCRIRTLAIVAPHTARRIAGMAGAEADLLRQFDVSYVLETRLQERNGETALYATLVHVASDEVLWSERFRGHPDDFPDTYGELVARIVLETTGSIERKELSKIRTVSKPTAYQNFLLGQHSLSIADLPGIRRARKFFRAALHDAPQYASAIAGLARTEHLEWLLTARGDEELLLSAEVHARDAIRISADDAGGYHQLGVAKLYQGQFFESMEAFLEAESRAPSHADLIADHADTLVHTADPILALDKIKRAIELNPLCPDLYWWTAAGANYCLEEYGEAIACIGRMADQANAGRLAAAAYAMLGDQRSARREMRRTLAIYPDFTVDDWLTKVPIREKWKQDMLRDGMRKAGFK</sequence>
<dbReference type="Gene3D" id="1.25.40.10">
    <property type="entry name" value="Tetratricopeptide repeat domain"/>
    <property type="match status" value="2"/>
</dbReference>
<dbReference type="EMBL" id="NQVN01000001">
    <property type="protein sequence ID" value="PIP01264.1"/>
    <property type="molecule type" value="Genomic_DNA"/>
</dbReference>
<dbReference type="InterPro" id="IPR011990">
    <property type="entry name" value="TPR-like_helical_dom_sf"/>
</dbReference>
<comment type="caution">
    <text evidence="2">The sequence shown here is derived from an EMBL/GenBank/DDBJ whole genome shotgun (WGS) entry which is preliminary data.</text>
</comment>
<dbReference type="Proteomes" id="UP000231070">
    <property type="component" value="Unassembled WGS sequence"/>
</dbReference>
<feature type="domain" description="Bacterial transcriptional activator" evidence="1">
    <location>
        <begin position="135"/>
        <end position="283"/>
    </location>
</feature>